<evidence type="ECO:0000313" key="5">
    <source>
        <dbReference type="EMBL" id="SMX22136.1"/>
    </source>
</evidence>
<dbReference type="Pfam" id="PF13377">
    <property type="entry name" value="Peripla_BP_3"/>
    <property type="match status" value="1"/>
</dbReference>
<dbReference type="InterPro" id="IPR000843">
    <property type="entry name" value="HTH_LacI"/>
</dbReference>
<dbReference type="OrthoDB" id="234496at2"/>
<dbReference type="EMBL" id="FXXQ01000001">
    <property type="protein sequence ID" value="SMX22136.1"/>
    <property type="molecule type" value="Genomic_DNA"/>
</dbReference>
<dbReference type="InterPro" id="IPR010982">
    <property type="entry name" value="Lambda_DNA-bd_dom_sf"/>
</dbReference>
<keyword evidence="2" id="KW-0238">DNA-binding</keyword>
<evidence type="ECO:0000256" key="3">
    <source>
        <dbReference type="ARBA" id="ARBA00023163"/>
    </source>
</evidence>
<keyword evidence="6" id="KW-1185">Reference proteome</keyword>
<dbReference type="CDD" id="cd01392">
    <property type="entry name" value="HTH_LacI"/>
    <property type="match status" value="1"/>
</dbReference>
<gene>
    <name evidence="5" type="primary">exuR_1</name>
    <name evidence="5" type="ORF">BOA8489_00226</name>
</gene>
<evidence type="ECO:0000259" key="4">
    <source>
        <dbReference type="PROSITE" id="PS50932"/>
    </source>
</evidence>
<dbReference type="Pfam" id="PF00356">
    <property type="entry name" value="LacI"/>
    <property type="match status" value="1"/>
</dbReference>
<evidence type="ECO:0000313" key="6">
    <source>
        <dbReference type="Proteomes" id="UP000201838"/>
    </source>
</evidence>
<dbReference type="SUPFAM" id="SSF53822">
    <property type="entry name" value="Periplasmic binding protein-like I"/>
    <property type="match status" value="1"/>
</dbReference>
<dbReference type="InterPro" id="IPR046335">
    <property type="entry name" value="LacI/GalR-like_sensor"/>
</dbReference>
<reference evidence="5 6" key="1">
    <citation type="submission" date="2017-05" db="EMBL/GenBank/DDBJ databases">
        <authorList>
            <person name="Song R."/>
            <person name="Chenine A.L."/>
            <person name="Ruprecht R.M."/>
        </authorList>
    </citation>
    <scope>NUCLEOTIDE SEQUENCE [LARGE SCALE GENOMIC DNA]</scope>
    <source>
        <strain evidence="5 6">CECT 8489</strain>
    </source>
</reference>
<dbReference type="InterPro" id="IPR028082">
    <property type="entry name" value="Peripla_BP_I"/>
</dbReference>
<dbReference type="Gene3D" id="3.40.50.2300">
    <property type="match status" value="2"/>
</dbReference>
<protein>
    <submittedName>
        <fullName evidence="5">Putative HTH-type transcriptional repressor ExuR</fullName>
    </submittedName>
</protein>
<name>A0A238IV04_9RHOB</name>
<keyword evidence="3" id="KW-0804">Transcription</keyword>
<sequence length="353" mass="38926">MNLKELAHKLGISQTTVSRALNGYPEVSEATRRKVREAAEVHNYRPSLRAKSLATGRSMAIAHVVPVSSKHEMVNPIFADFIAGAGEEYARAGYELLLSVVADSDHDRMYRDLVTRKAVDGLVVQAPTLTDNRIPLLADLGIPFVVHGRSSGVVSAYNWLDVNNRRAFERATGLLLDLGHRRIALLNGLATLDFAHRRSDGYKRALLERSITIDPELIAHDEMTENYGYEVARRMLAQPNPPTAFLVSSIIPAIGVRRAITDAGLEFGREVSIVIHDDDLSYFRNAGDVPLFTAVRSSVREAGQRAAAMLLEIIRRREEGIADEAPMQILMEAELTIGQSTGPRALSRARAQN</sequence>
<dbReference type="Gene3D" id="1.10.260.40">
    <property type="entry name" value="lambda repressor-like DNA-binding domains"/>
    <property type="match status" value="1"/>
</dbReference>
<dbReference type="PROSITE" id="PS50932">
    <property type="entry name" value="HTH_LACI_2"/>
    <property type="match status" value="1"/>
</dbReference>
<dbReference type="SUPFAM" id="SSF47413">
    <property type="entry name" value="lambda repressor-like DNA-binding domains"/>
    <property type="match status" value="1"/>
</dbReference>
<evidence type="ECO:0000256" key="1">
    <source>
        <dbReference type="ARBA" id="ARBA00023015"/>
    </source>
</evidence>
<dbReference type="Proteomes" id="UP000201838">
    <property type="component" value="Unassembled WGS sequence"/>
</dbReference>
<proteinExistence type="predicted"/>
<organism evidence="5 6">
    <name type="scientific">Boseongicola aestuarii</name>
    <dbReference type="NCBI Taxonomy" id="1470561"/>
    <lineage>
        <taxon>Bacteria</taxon>
        <taxon>Pseudomonadati</taxon>
        <taxon>Pseudomonadota</taxon>
        <taxon>Alphaproteobacteria</taxon>
        <taxon>Rhodobacterales</taxon>
        <taxon>Paracoccaceae</taxon>
        <taxon>Boseongicola</taxon>
    </lineage>
</organism>
<feature type="domain" description="HTH lacI-type" evidence="4">
    <location>
        <begin position="1"/>
        <end position="55"/>
    </location>
</feature>
<accession>A0A238IV04</accession>
<dbReference type="PANTHER" id="PTHR30146">
    <property type="entry name" value="LACI-RELATED TRANSCRIPTIONAL REPRESSOR"/>
    <property type="match status" value="1"/>
</dbReference>
<dbReference type="GO" id="GO:0003700">
    <property type="term" value="F:DNA-binding transcription factor activity"/>
    <property type="evidence" value="ECO:0007669"/>
    <property type="project" value="TreeGrafter"/>
</dbReference>
<dbReference type="SMART" id="SM00354">
    <property type="entry name" value="HTH_LACI"/>
    <property type="match status" value="1"/>
</dbReference>
<dbReference type="PANTHER" id="PTHR30146:SF155">
    <property type="entry name" value="ALANINE RACEMASE"/>
    <property type="match status" value="1"/>
</dbReference>
<evidence type="ECO:0000256" key="2">
    <source>
        <dbReference type="ARBA" id="ARBA00023125"/>
    </source>
</evidence>
<dbReference type="RefSeq" id="WP_093972132.1">
    <property type="nucleotide sequence ID" value="NZ_FXXQ01000001.1"/>
</dbReference>
<dbReference type="AlphaFoldDB" id="A0A238IV04"/>
<dbReference type="GO" id="GO:0000976">
    <property type="term" value="F:transcription cis-regulatory region binding"/>
    <property type="evidence" value="ECO:0007669"/>
    <property type="project" value="TreeGrafter"/>
</dbReference>
<dbReference type="CDD" id="cd20010">
    <property type="entry name" value="PBP1_AglR-like"/>
    <property type="match status" value="1"/>
</dbReference>
<keyword evidence="1" id="KW-0805">Transcription regulation</keyword>